<comment type="caution">
    <text evidence="1">The sequence shown here is derived from an EMBL/GenBank/DDBJ whole genome shotgun (WGS) entry which is preliminary data.</text>
</comment>
<protein>
    <submittedName>
        <fullName evidence="1">Uncharacterized protein</fullName>
    </submittedName>
</protein>
<organism evidence="1 2">
    <name type="scientific">Dyadobacter jiangsuensis</name>
    <dbReference type="NCBI Taxonomy" id="1591085"/>
    <lineage>
        <taxon>Bacteria</taxon>
        <taxon>Pseudomonadati</taxon>
        <taxon>Bacteroidota</taxon>
        <taxon>Cytophagia</taxon>
        <taxon>Cytophagales</taxon>
        <taxon>Spirosomataceae</taxon>
        <taxon>Dyadobacter</taxon>
    </lineage>
</organism>
<dbReference type="NCBIfam" id="NF033832">
    <property type="entry name" value="sce7726_fam"/>
    <property type="match status" value="1"/>
</dbReference>
<dbReference type="Proteomes" id="UP000241964">
    <property type="component" value="Unassembled WGS sequence"/>
</dbReference>
<dbReference type="AlphaFoldDB" id="A0A2P8FVG7"/>
<dbReference type="InterPro" id="IPR047729">
    <property type="entry name" value="Sce7726-like"/>
</dbReference>
<accession>A0A2P8FVG7</accession>
<proteinExistence type="predicted"/>
<keyword evidence="2" id="KW-1185">Reference proteome</keyword>
<evidence type="ECO:0000313" key="1">
    <source>
        <dbReference type="EMBL" id="PSL25707.1"/>
    </source>
</evidence>
<evidence type="ECO:0000313" key="2">
    <source>
        <dbReference type="Proteomes" id="UP000241964"/>
    </source>
</evidence>
<dbReference type="OrthoDB" id="128875at2"/>
<sequence>MDFNLKEISYLAKSYNPLDYSGQLVERLSRVYPDTNLLSLTKFDLHCLLNETLITRYKGEHVYKYELFRRFFKRRVVAAFEIKINKSRLDFLTIGQYSTAFEIKSEFDNLSKLTKQMADYLLAFEFNYLVVDKCHVSKALDILPHSFGLWYFDDGKYFKYRVASKNDSIDPEYQLKLLTKKELIKGFRSAEGDVERILNEFSKEVINKSFKEILSERYRERWTFITAHKGSILPVDVQFFFNTNIQPQYVYH</sequence>
<dbReference type="EMBL" id="PYAS01000011">
    <property type="protein sequence ID" value="PSL25707.1"/>
    <property type="molecule type" value="Genomic_DNA"/>
</dbReference>
<name>A0A2P8FVG7_9BACT</name>
<gene>
    <name evidence="1" type="ORF">CLV60_111158</name>
</gene>
<dbReference type="RefSeq" id="WP_106597603.1">
    <property type="nucleotide sequence ID" value="NZ_PYAS01000011.1"/>
</dbReference>
<reference evidence="1 2" key="1">
    <citation type="submission" date="2018-03" db="EMBL/GenBank/DDBJ databases">
        <title>Genomic Encyclopedia of Archaeal and Bacterial Type Strains, Phase II (KMG-II): from individual species to whole genera.</title>
        <authorList>
            <person name="Goeker M."/>
        </authorList>
    </citation>
    <scope>NUCLEOTIDE SEQUENCE [LARGE SCALE GENOMIC DNA]</scope>
    <source>
        <strain evidence="1 2">DSM 29057</strain>
    </source>
</reference>